<organism evidence="1 2">
    <name type="scientific">Hesseltinella vesiculosa</name>
    <dbReference type="NCBI Taxonomy" id="101127"/>
    <lineage>
        <taxon>Eukaryota</taxon>
        <taxon>Fungi</taxon>
        <taxon>Fungi incertae sedis</taxon>
        <taxon>Mucoromycota</taxon>
        <taxon>Mucoromycotina</taxon>
        <taxon>Mucoromycetes</taxon>
        <taxon>Mucorales</taxon>
        <taxon>Cunninghamellaceae</taxon>
        <taxon>Hesseltinella</taxon>
    </lineage>
</organism>
<reference evidence="1 2" key="1">
    <citation type="submission" date="2016-07" db="EMBL/GenBank/DDBJ databases">
        <title>Pervasive Adenine N6-methylation of Active Genes in Fungi.</title>
        <authorList>
            <consortium name="DOE Joint Genome Institute"/>
            <person name="Mondo S.J."/>
            <person name="Dannebaum R.O."/>
            <person name="Kuo R.C."/>
            <person name="Labutti K."/>
            <person name="Haridas S."/>
            <person name="Kuo A."/>
            <person name="Salamov A."/>
            <person name="Ahrendt S.R."/>
            <person name="Lipzen A."/>
            <person name="Sullivan W."/>
            <person name="Andreopoulos W.B."/>
            <person name="Clum A."/>
            <person name="Lindquist E."/>
            <person name="Daum C."/>
            <person name="Ramamoorthy G.K."/>
            <person name="Gryganskyi A."/>
            <person name="Culley D."/>
            <person name="Magnuson J.K."/>
            <person name="James T.Y."/>
            <person name="O'Malley M.A."/>
            <person name="Stajich J.E."/>
            <person name="Spatafora J.W."/>
            <person name="Visel A."/>
            <person name="Grigoriev I.V."/>
        </authorList>
    </citation>
    <scope>NUCLEOTIDE SEQUENCE [LARGE SCALE GENOMIC DNA]</scope>
    <source>
        <strain evidence="1 2">NRRL 3301</strain>
    </source>
</reference>
<evidence type="ECO:0000313" key="1">
    <source>
        <dbReference type="EMBL" id="ORX61970.1"/>
    </source>
</evidence>
<dbReference type="EMBL" id="MCGT01000002">
    <property type="protein sequence ID" value="ORX61970.1"/>
    <property type="molecule type" value="Genomic_DNA"/>
</dbReference>
<proteinExistence type="predicted"/>
<sequence length="142" mass="16340">MRGVWLLLLLLLLRGNTIGVTLLVMRHRRHLLARVRLLRIAGMANRNRLSSHRGRHGSFLLGRGHMLFSASLVLRAFTTSIFFLKVRTHMVNFFLYDDTQPFFFLFFHCPPQLPKSIFSSKEKASPKMGSCSFLNKLTKAPP</sequence>
<comment type="caution">
    <text evidence="1">The sequence shown here is derived from an EMBL/GenBank/DDBJ whole genome shotgun (WGS) entry which is preliminary data.</text>
</comment>
<keyword evidence="2" id="KW-1185">Reference proteome</keyword>
<name>A0A1X2GVA6_9FUNG</name>
<accession>A0A1X2GVA6</accession>
<protein>
    <submittedName>
        <fullName evidence="1">Uncharacterized protein</fullName>
    </submittedName>
</protein>
<dbReference type="Proteomes" id="UP000242146">
    <property type="component" value="Unassembled WGS sequence"/>
</dbReference>
<gene>
    <name evidence="1" type="ORF">DM01DRAFT_1069521</name>
</gene>
<dbReference type="AlphaFoldDB" id="A0A1X2GVA6"/>
<evidence type="ECO:0000313" key="2">
    <source>
        <dbReference type="Proteomes" id="UP000242146"/>
    </source>
</evidence>